<evidence type="ECO:0000313" key="3">
    <source>
        <dbReference type="Proteomes" id="UP000569092"/>
    </source>
</evidence>
<feature type="domain" description="ISXO2-like transposase" evidence="1">
    <location>
        <begin position="129"/>
        <end position="277"/>
    </location>
</feature>
<organism evidence="2 3">
    <name type="scientific">Tunturiibacter lichenicola</name>
    <dbReference type="NCBI Taxonomy" id="2051959"/>
    <lineage>
        <taxon>Bacteria</taxon>
        <taxon>Pseudomonadati</taxon>
        <taxon>Acidobacteriota</taxon>
        <taxon>Terriglobia</taxon>
        <taxon>Terriglobales</taxon>
        <taxon>Acidobacteriaceae</taxon>
        <taxon>Tunturiibacter</taxon>
    </lineage>
</organism>
<dbReference type="EMBL" id="JACHDZ010000005">
    <property type="protein sequence ID" value="MBB5345357.1"/>
    <property type="molecule type" value="Genomic_DNA"/>
</dbReference>
<dbReference type="InterPro" id="IPR053164">
    <property type="entry name" value="IS1016-like_transposase"/>
</dbReference>
<sequence>METLKTLQQAIVYFSNPDNCVAYLVSKRWKDGVVCPNCGSKEVKYMASRRVWQCKTRHPKSQFSVKVGSVYEDSAIGLDKWLTATWMVTNCKNGVSSYEISRSIGVTQKSAWFMLHRIRLAMRDEPKNTFGGHWQNPIEVDETYVGGKAKNKHLSERRQEEKKTIVMGMLNRETRQIRAKVIPHARREVLQGEILKNVGFNAHVFTDGHHGYEGLDKMKNFTHKTVNHINQYVNGRVHTQGIENFWALLKRGLAGTYVAVEPFHLNAYVDEQVFRYNNRKGHDGLRFGTCVEKTFGKRLTYKQLTGKTEVPF</sequence>
<comment type="caution">
    <text evidence="2">The sequence shown here is derived from an EMBL/GenBank/DDBJ whole genome shotgun (WGS) entry which is preliminary data.</text>
</comment>
<accession>A0A7W8JCE9</accession>
<dbReference type="SMART" id="SM01126">
    <property type="entry name" value="DDE_Tnp_IS1595"/>
    <property type="match status" value="1"/>
</dbReference>
<reference evidence="2 3" key="1">
    <citation type="submission" date="2020-08" db="EMBL/GenBank/DDBJ databases">
        <title>Genomic Encyclopedia of Type Strains, Phase IV (KMG-V): Genome sequencing to study the core and pangenomes of soil and plant-associated prokaryotes.</title>
        <authorList>
            <person name="Whitman W."/>
        </authorList>
    </citation>
    <scope>NUCLEOTIDE SEQUENCE [LARGE SCALE GENOMIC DNA]</scope>
    <source>
        <strain evidence="2 3">M8US30</strain>
    </source>
</reference>
<protein>
    <submittedName>
        <fullName evidence="2">Transposase-like protein</fullName>
    </submittedName>
</protein>
<dbReference type="NCBIfam" id="NF033547">
    <property type="entry name" value="transpos_IS1595"/>
    <property type="match status" value="1"/>
</dbReference>
<dbReference type="AlphaFoldDB" id="A0A7W8JCE9"/>
<proteinExistence type="predicted"/>
<evidence type="ECO:0000313" key="2">
    <source>
        <dbReference type="EMBL" id="MBB5345357.1"/>
    </source>
</evidence>
<name>A0A7W8JCE9_9BACT</name>
<evidence type="ECO:0000259" key="1">
    <source>
        <dbReference type="SMART" id="SM01126"/>
    </source>
</evidence>
<dbReference type="Proteomes" id="UP000569092">
    <property type="component" value="Unassembled WGS sequence"/>
</dbReference>
<gene>
    <name evidence="2" type="ORF">HDF10_003348</name>
</gene>
<dbReference type="PANTHER" id="PTHR47163:SF2">
    <property type="entry name" value="SI:DKEY-17M8.2"/>
    <property type="match status" value="1"/>
</dbReference>
<dbReference type="Pfam" id="PF12760">
    <property type="entry name" value="Zn_ribbon_IS1595"/>
    <property type="match status" value="1"/>
</dbReference>
<dbReference type="InterPro" id="IPR024445">
    <property type="entry name" value="Tnp_ISXO2-like"/>
</dbReference>
<dbReference type="InterPro" id="IPR024442">
    <property type="entry name" value="Transposase_Zn_ribbon"/>
</dbReference>
<dbReference type="Pfam" id="PF12762">
    <property type="entry name" value="DDE_Tnp_IS1595"/>
    <property type="match status" value="1"/>
</dbReference>
<dbReference type="PANTHER" id="PTHR47163">
    <property type="entry name" value="DDE_TNP_IS1595 DOMAIN-CONTAINING PROTEIN"/>
    <property type="match status" value="1"/>
</dbReference>